<dbReference type="InterPro" id="IPR050446">
    <property type="entry name" value="FAD-oxidoreductase/Apoptosis"/>
</dbReference>
<feature type="domain" description="FAD/NAD(P)-binding" evidence="4">
    <location>
        <begin position="2"/>
        <end position="49"/>
    </location>
</feature>
<organism evidence="5 6">
    <name type="scientific">Ceratopteris richardii</name>
    <name type="common">Triangle waterfern</name>
    <dbReference type="NCBI Taxonomy" id="49495"/>
    <lineage>
        <taxon>Eukaryota</taxon>
        <taxon>Viridiplantae</taxon>
        <taxon>Streptophyta</taxon>
        <taxon>Embryophyta</taxon>
        <taxon>Tracheophyta</taxon>
        <taxon>Polypodiopsida</taxon>
        <taxon>Polypodiidae</taxon>
        <taxon>Polypodiales</taxon>
        <taxon>Pteridineae</taxon>
        <taxon>Pteridaceae</taxon>
        <taxon>Parkerioideae</taxon>
        <taxon>Ceratopteris</taxon>
    </lineage>
</organism>
<dbReference type="InterPro" id="IPR023753">
    <property type="entry name" value="FAD/NAD-binding_dom"/>
</dbReference>
<name>A0A8T2SFD4_CERRI</name>
<protein>
    <recommendedName>
        <fullName evidence="4">FAD/NAD(P)-binding domain-containing protein</fullName>
    </recommendedName>
</protein>
<dbReference type="Pfam" id="PF07992">
    <property type="entry name" value="Pyr_redox_2"/>
    <property type="match status" value="1"/>
</dbReference>
<keyword evidence="1" id="KW-0285">Flavoprotein</keyword>
<dbReference type="PANTHER" id="PTHR43557">
    <property type="entry name" value="APOPTOSIS-INDUCING FACTOR 1"/>
    <property type="match status" value="1"/>
</dbReference>
<evidence type="ECO:0000259" key="4">
    <source>
        <dbReference type="Pfam" id="PF07992"/>
    </source>
</evidence>
<evidence type="ECO:0000313" key="5">
    <source>
        <dbReference type="EMBL" id="KAH7331856.1"/>
    </source>
</evidence>
<gene>
    <name evidence="5" type="ORF">KP509_20G053800</name>
</gene>
<dbReference type="GO" id="GO:0005737">
    <property type="term" value="C:cytoplasm"/>
    <property type="evidence" value="ECO:0007669"/>
    <property type="project" value="TreeGrafter"/>
</dbReference>
<evidence type="ECO:0000256" key="3">
    <source>
        <dbReference type="ARBA" id="ARBA00023002"/>
    </source>
</evidence>
<evidence type="ECO:0000256" key="1">
    <source>
        <dbReference type="ARBA" id="ARBA00022630"/>
    </source>
</evidence>
<dbReference type="EMBL" id="CM035425">
    <property type="protein sequence ID" value="KAH7331856.1"/>
    <property type="molecule type" value="Genomic_DNA"/>
</dbReference>
<keyword evidence="2" id="KW-0274">FAD</keyword>
<proteinExistence type="predicted"/>
<dbReference type="GO" id="GO:0016651">
    <property type="term" value="F:oxidoreductase activity, acting on NAD(P)H"/>
    <property type="evidence" value="ECO:0007669"/>
    <property type="project" value="TreeGrafter"/>
</dbReference>
<dbReference type="AlphaFoldDB" id="A0A8T2SFD4"/>
<keyword evidence="6" id="KW-1185">Reference proteome</keyword>
<dbReference type="PANTHER" id="PTHR43557:SF6">
    <property type="entry name" value="MONODEHYDROASCORBATE REDUCTASE, CHLOROPLASTIC_MITOCHONDRIAL"/>
    <property type="match status" value="1"/>
</dbReference>
<sequence length="63" mass="6991">MSEGGIEVDGKFRKSSPNVWAIGDVAASPLKIYNRITRVEQVDHARKSAQHCVESLLKVQQDP</sequence>
<evidence type="ECO:0000313" key="6">
    <source>
        <dbReference type="Proteomes" id="UP000825935"/>
    </source>
</evidence>
<accession>A0A8T2SFD4</accession>
<reference evidence="5" key="1">
    <citation type="submission" date="2021-08" db="EMBL/GenBank/DDBJ databases">
        <title>WGS assembly of Ceratopteris richardii.</title>
        <authorList>
            <person name="Marchant D.B."/>
            <person name="Chen G."/>
            <person name="Jenkins J."/>
            <person name="Shu S."/>
            <person name="Leebens-Mack J."/>
            <person name="Grimwood J."/>
            <person name="Schmutz J."/>
            <person name="Soltis P."/>
            <person name="Soltis D."/>
            <person name="Chen Z.-H."/>
        </authorList>
    </citation>
    <scope>NUCLEOTIDE SEQUENCE</scope>
    <source>
        <strain evidence="5">Whitten #5841</strain>
        <tissue evidence="5">Leaf</tissue>
    </source>
</reference>
<evidence type="ECO:0000256" key="2">
    <source>
        <dbReference type="ARBA" id="ARBA00022827"/>
    </source>
</evidence>
<dbReference type="InterPro" id="IPR036188">
    <property type="entry name" value="FAD/NAD-bd_sf"/>
</dbReference>
<dbReference type="Proteomes" id="UP000825935">
    <property type="component" value="Chromosome 20"/>
</dbReference>
<keyword evidence="3" id="KW-0560">Oxidoreductase</keyword>
<dbReference type="Gene3D" id="3.50.50.60">
    <property type="entry name" value="FAD/NAD(P)-binding domain"/>
    <property type="match status" value="1"/>
</dbReference>
<comment type="caution">
    <text evidence="5">The sequence shown here is derived from an EMBL/GenBank/DDBJ whole genome shotgun (WGS) entry which is preliminary data.</text>
</comment>
<dbReference type="SUPFAM" id="SSF51905">
    <property type="entry name" value="FAD/NAD(P)-binding domain"/>
    <property type="match status" value="1"/>
</dbReference>
<dbReference type="OrthoDB" id="1711767at2759"/>